<dbReference type="AlphaFoldDB" id="A0A8H3VGS3"/>
<keyword evidence="1" id="KW-0732">Signal</keyword>
<proteinExistence type="predicted"/>
<keyword evidence="3" id="KW-1185">Reference proteome</keyword>
<comment type="caution">
    <text evidence="2">The sequence shown here is derived from an EMBL/GenBank/DDBJ whole genome shotgun (WGS) entry which is preliminary data.</text>
</comment>
<name>A0A8H3VGS3_VENIN</name>
<evidence type="ECO:0000313" key="3">
    <source>
        <dbReference type="Proteomes" id="UP000490939"/>
    </source>
</evidence>
<dbReference type="EMBL" id="WNWR01000253">
    <property type="protein sequence ID" value="KAE9986644.1"/>
    <property type="molecule type" value="Genomic_DNA"/>
</dbReference>
<organism evidence="2 3">
    <name type="scientific">Venturia inaequalis</name>
    <name type="common">Apple scab fungus</name>
    <dbReference type="NCBI Taxonomy" id="5025"/>
    <lineage>
        <taxon>Eukaryota</taxon>
        <taxon>Fungi</taxon>
        <taxon>Dikarya</taxon>
        <taxon>Ascomycota</taxon>
        <taxon>Pezizomycotina</taxon>
        <taxon>Dothideomycetes</taxon>
        <taxon>Pleosporomycetidae</taxon>
        <taxon>Venturiales</taxon>
        <taxon>Venturiaceae</taxon>
        <taxon>Venturia</taxon>
    </lineage>
</organism>
<feature type="signal peptide" evidence="1">
    <location>
        <begin position="1"/>
        <end position="18"/>
    </location>
</feature>
<dbReference type="Proteomes" id="UP000490939">
    <property type="component" value="Unassembled WGS sequence"/>
</dbReference>
<evidence type="ECO:0000313" key="2">
    <source>
        <dbReference type="EMBL" id="KAE9986644.1"/>
    </source>
</evidence>
<protein>
    <submittedName>
        <fullName evidence="2">Uncharacterized protein</fullName>
    </submittedName>
</protein>
<dbReference type="PROSITE" id="PS51257">
    <property type="entry name" value="PROKAR_LIPOPROTEIN"/>
    <property type="match status" value="1"/>
</dbReference>
<evidence type="ECO:0000256" key="1">
    <source>
        <dbReference type="SAM" id="SignalP"/>
    </source>
</evidence>
<accession>A0A8H3VGS3</accession>
<feature type="chain" id="PRO_5034209333" evidence="1">
    <location>
        <begin position="19"/>
        <end position="62"/>
    </location>
</feature>
<gene>
    <name evidence="2" type="ORF">EG327_004208</name>
</gene>
<sequence length="62" mass="6297">MYGSKQLLVLALAVSALACQCKTDGSENGQFDINVTQYACIAAGGGAVPLGPGNLKPVGYHD</sequence>
<reference evidence="2 3" key="1">
    <citation type="submission" date="2019-07" db="EMBL/GenBank/DDBJ databases">
        <title>Venturia inaequalis Genome Resource.</title>
        <authorList>
            <person name="Lichtner F.J."/>
        </authorList>
    </citation>
    <scope>NUCLEOTIDE SEQUENCE [LARGE SCALE GENOMIC DNA]</scope>
    <source>
        <strain evidence="2 3">DMI_063113</strain>
    </source>
</reference>